<dbReference type="EMBL" id="AP025637">
    <property type="protein sequence ID" value="BDG74047.1"/>
    <property type="molecule type" value="Genomic_DNA"/>
</dbReference>
<reference evidence="1 2" key="1">
    <citation type="journal article" date="2016" name="Microbes Environ.">
        <title>Phylogenetically diverse aerobic anoxygenic phototrophic bacteria isolated from epilithic biofilms in Tama river, Japan.</title>
        <authorList>
            <person name="Hirose S."/>
            <person name="Matsuura K."/>
            <person name="Haruta S."/>
        </authorList>
    </citation>
    <scope>NUCLEOTIDE SEQUENCE [LARGE SCALE GENOMIC DNA]</scope>
    <source>
        <strain evidence="1 2">S08</strain>
    </source>
</reference>
<gene>
    <name evidence="1" type="ORF">Rmf_39760</name>
</gene>
<sequence length="268" mass="29548">MVNEYAGSRMHVLDWVEGRSGGFVESLNAMLTLTGASVSPEALWRPVGYSNPAEALLDRDCAPLLPAQVSRCLREWWLAVDHPTASGPNWDLVAAVDFPERRRGLVLVEAKAHVGELANEGAAKRLRSDASANSHKNHERIGRAVAEACQALRASDARIGISRDRCYQFSNRVAFAWKLASLGIPTALIYLGFTGDAVIGRLSAQIRDAEHWRSLIKQQTDDVFPTEMWEREIAVVSTPLWLLARTLPAYRHSPELAVRRASRGGQAS</sequence>
<keyword evidence="2" id="KW-1185">Reference proteome</keyword>
<evidence type="ECO:0000313" key="1">
    <source>
        <dbReference type="EMBL" id="BDG74047.1"/>
    </source>
</evidence>
<dbReference type="Proteomes" id="UP000831327">
    <property type="component" value="Chromosome"/>
</dbReference>
<protein>
    <submittedName>
        <fullName evidence="1">Uncharacterized protein</fullName>
    </submittedName>
</protein>
<name>A0ABM7Y7Q1_9PROT</name>
<proteinExistence type="predicted"/>
<accession>A0ABM7Y7Q1</accession>
<organism evidence="1 2">
    <name type="scientific">Roseomonas fluvialis</name>
    <dbReference type="NCBI Taxonomy" id="1750527"/>
    <lineage>
        <taxon>Bacteria</taxon>
        <taxon>Pseudomonadati</taxon>
        <taxon>Pseudomonadota</taxon>
        <taxon>Alphaproteobacteria</taxon>
        <taxon>Acetobacterales</taxon>
        <taxon>Roseomonadaceae</taxon>
        <taxon>Roseomonas</taxon>
    </lineage>
</organism>
<evidence type="ECO:0000313" key="2">
    <source>
        <dbReference type="Proteomes" id="UP000831327"/>
    </source>
</evidence>